<dbReference type="PANTHER" id="PTHR33908:SF11">
    <property type="entry name" value="MEMBRANE PROTEIN"/>
    <property type="match status" value="1"/>
</dbReference>
<keyword evidence="4" id="KW-0808">Transferase</keyword>
<sequence length="495" mass="52029">MRTVVATRSGFAAVPVVAIGAALGVVLLACASRYGYHRDELYFRVAGHHLAWGYVDQPPLTPVLARVGVAVFGDSALGLRVIPALVAACTVVVAGLLARELRSGRGGQVLAAAAVAVTAMILQAGHSLSTPTTDILLWLVIATILARLLAEENPRWFLPLGVVVGVAMLNKYTVLLLVVSVTIALGPVGPRAVLRSSWVAAGAVVALGVASPNLLWQWHHDFPMLSVASGIGGDDGVQNRLVLVPMQFLIVGPPMAVICAVGLHRLVRDPALGFARCLGLAYPMAVCLLLIVGGKFYYAFGLLAVLLVAGAQPVVDWARGRLRTGVVVAAVVLTGVVDGLLMLPLLPVESATVSNAVNPEQGAQIGWPELVAAVRVGWDAVPAVQRGTATIVTANYGEAGAIDRFGPEVDLPRAYSGHMSFYEWGPPPDSHTGPVLLVTGSDQHGLTRTFHGCRVVVSIDNGVGIDTDEQGGAVWLCDPTDLSWSRLWPTLRRFS</sequence>
<protein>
    <submittedName>
        <fullName evidence="10">Glycosyltransferase family 39 protein</fullName>
    </submittedName>
</protein>
<keyword evidence="3" id="KW-0328">Glycosyltransferase</keyword>
<comment type="subcellular location">
    <subcellularLocation>
        <location evidence="1">Cell membrane</location>
        <topology evidence="1">Multi-pass membrane protein</topology>
    </subcellularLocation>
</comment>
<evidence type="ECO:0000256" key="3">
    <source>
        <dbReference type="ARBA" id="ARBA00022676"/>
    </source>
</evidence>
<dbReference type="GO" id="GO:0009103">
    <property type="term" value="P:lipopolysaccharide biosynthetic process"/>
    <property type="evidence" value="ECO:0007669"/>
    <property type="project" value="UniProtKB-ARBA"/>
</dbReference>
<evidence type="ECO:0000313" key="10">
    <source>
        <dbReference type="EMBL" id="WUM19586.1"/>
    </source>
</evidence>
<dbReference type="EMBL" id="CP108021">
    <property type="protein sequence ID" value="WUM19586.1"/>
    <property type="molecule type" value="Genomic_DNA"/>
</dbReference>
<feature type="transmembrane region" description="Helical" evidence="8">
    <location>
        <begin position="77"/>
        <end position="97"/>
    </location>
</feature>
<evidence type="ECO:0000256" key="4">
    <source>
        <dbReference type="ARBA" id="ARBA00022679"/>
    </source>
</evidence>
<dbReference type="PANTHER" id="PTHR33908">
    <property type="entry name" value="MANNOSYLTRANSFERASE YKCB-RELATED"/>
    <property type="match status" value="1"/>
</dbReference>
<organism evidence="10 11">
    <name type="scientific">Williamsia herbipolensis</name>
    <dbReference type="NCBI Taxonomy" id="1603258"/>
    <lineage>
        <taxon>Bacteria</taxon>
        <taxon>Bacillati</taxon>
        <taxon>Actinomycetota</taxon>
        <taxon>Actinomycetes</taxon>
        <taxon>Mycobacteriales</taxon>
        <taxon>Nocardiaceae</taxon>
        <taxon>Williamsia</taxon>
    </lineage>
</organism>
<evidence type="ECO:0000256" key="6">
    <source>
        <dbReference type="ARBA" id="ARBA00022989"/>
    </source>
</evidence>
<evidence type="ECO:0000256" key="8">
    <source>
        <dbReference type="SAM" id="Phobius"/>
    </source>
</evidence>
<feature type="transmembrane region" description="Helical" evidence="8">
    <location>
        <begin position="296"/>
        <end position="315"/>
    </location>
</feature>
<dbReference type="AlphaFoldDB" id="A0AAU4K0L3"/>
<proteinExistence type="predicted"/>
<accession>A0AAU4K0L3</accession>
<reference evidence="10 11" key="1">
    <citation type="submission" date="2022-10" db="EMBL/GenBank/DDBJ databases">
        <title>The complete genomes of actinobacterial strains from the NBC collection.</title>
        <authorList>
            <person name="Joergensen T.S."/>
            <person name="Alvarez Arevalo M."/>
            <person name="Sterndorff E.B."/>
            <person name="Faurdal D."/>
            <person name="Vuksanovic O."/>
            <person name="Mourched A.-S."/>
            <person name="Charusanti P."/>
            <person name="Shaw S."/>
            <person name="Blin K."/>
            <person name="Weber T."/>
        </authorList>
    </citation>
    <scope>NUCLEOTIDE SEQUENCE [LARGE SCALE GENOMIC DNA]</scope>
    <source>
        <strain evidence="10 11">NBC_00319</strain>
    </source>
</reference>
<evidence type="ECO:0000256" key="5">
    <source>
        <dbReference type="ARBA" id="ARBA00022692"/>
    </source>
</evidence>
<feature type="transmembrane region" description="Helical" evidence="8">
    <location>
        <begin position="109"/>
        <end position="129"/>
    </location>
</feature>
<gene>
    <name evidence="10" type="ORF">OG579_18060</name>
</gene>
<name>A0AAU4K0L3_9NOCA</name>
<feature type="domain" description="Glycosyltransferase RgtA/B/C/D-like" evidence="9">
    <location>
        <begin position="56"/>
        <end position="216"/>
    </location>
</feature>
<dbReference type="GO" id="GO:0016763">
    <property type="term" value="F:pentosyltransferase activity"/>
    <property type="evidence" value="ECO:0007669"/>
    <property type="project" value="TreeGrafter"/>
</dbReference>
<evidence type="ECO:0000256" key="2">
    <source>
        <dbReference type="ARBA" id="ARBA00022475"/>
    </source>
</evidence>
<keyword evidence="2" id="KW-1003">Cell membrane</keyword>
<keyword evidence="5 8" id="KW-0812">Transmembrane</keyword>
<evidence type="ECO:0000259" key="9">
    <source>
        <dbReference type="Pfam" id="PF13231"/>
    </source>
</evidence>
<feature type="transmembrane region" description="Helical" evidence="8">
    <location>
        <begin position="327"/>
        <end position="346"/>
    </location>
</feature>
<dbReference type="RefSeq" id="WP_328857064.1">
    <property type="nucleotide sequence ID" value="NZ_CP108021.1"/>
</dbReference>
<feature type="transmembrane region" description="Helical" evidence="8">
    <location>
        <begin position="273"/>
        <end position="291"/>
    </location>
</feature>
<keyword evidence="6 8" id="KW-1133">Transmembrane helix</keyword>
<keyword evidence="7 8" id="KW-0472">Membrane</keyword>
<feature type="transmembrane region" description="Helical" evidence="8">
    <location>
        <begin position="197"/>
        <end position="216"/>
    </location>
</feature>
<evidence type="ECO:0000256" key="7">
    <source>
        <dbReference type="ARBA" id="ARBA00023136"/>
    </source>
</evidence>
<keyword evidence="11" id="KW-1185">Reference proteome</keyword>
<dbReference type="KEGG" id="whr:OG579_18060"/>
<evidence type="ECO:0000256" key="1">
    <source>
        <dbReference type="ARBA" id="ARBA00004651"/>
    </source>
</evidence>
<feature type="transmembrane region" description="Helical" evidence="8">
    <location>
        <begin position="248"/>
        <end position="267"/>
    </location>
</feature>
<dbReference type="Proteomes" id="UP001432128">
    <property type="component" value="Chromosome"/>
</dbReference>
<dbReference type="InterPro" id="IPR038731">
    <property type="entry name" value="RgtA/B/C-like"/>
</dbReference>
<dbReference type="GO" id="GO:0005886">
    <property type="term" value="C:plasma membrane"/>
    <property type="evidence" value="ECO:0007669"/>
    <property type="project" value="UniProtKB-SubCell"/>
</dbReference>
<feature type="transmembrane region" description="Helical" evidence="8">
    <location>
        <begin position="135"/>
        <end position="150"/>
    </location>
</feature>
<feature type="transmembrane region" description="Helical" evidence="8">
    <location>
        <begin position="157"/>
        <end position="185"/>
    </location>
</feature>
<evidence type="ECO:0000313" key="11">
    <source>
        <dbReference type="Proteomes" id="UP001432128"/>
    </source>
</evidence>
<feature type="transmembrane region" description="Helical" evidence="8">
    <location>
        <begin position="12"/>
        <end position="34"/>
    </location>
</feature>
<dbReference type="PROSITE" id="PS51257">
    <property type="entry name" value="PROKAR_LIPOPROTEIN"/>
    <property type="match status" value="1"/>
</dbReference>
<dbReference type="Pfam" id="PF13231">
    <property type="entry name" value="PMT_2"/>
    <property type="match status" value="1"/>
</dbReference>
<dbReference type="InterPro" id="IPR050297">
    <property type="entry name" value="LipidA_mod_glycosyltrf_83"/>
</dbReference>